<organism evidence="2 3">
    <name type="scientific">Calocera viscosa (strain TUFC12733)</name>
    <dbReference type="NCBI Taxonomy" id="1330018"/>
    <lineage>
        <taxon>Eukaryota</taxon>
        <taxon>Fungi</taxon>
        <taxon>Dikarya</taxon>
        <taxon>Basidiomycota</taxon>
        <taxon>Agaricomycotina</taxon>
        <taxon>Dacrymycetes</taxon>
        <taxon>Dacrymycetales</taxon>
        <taxon>Dacrymycetaceae</taxon>
        <taxon>Calocera</taxon>
    </lineage>
</organism>
<dbReference type="CDD" id="cd20071">
    <property type="entry name" value="SET_SMYD"/>
    <property type="match status" value="1"/>
</dbReference>
<evidence type="ECO:0000259" key="1">
    <source>
        <dbReference type="PROSITE" id="PS50280"/>
    </source>
</evidence>
<sequence length="467" mass="52892">MSLDPSARPPTILDLRTDFDAAKVFNQTGMEQRVLDANDPRTLRAHSQLAILGYGCDIYRHDTDWDTLCITYGDNRSHLMNHPGFGKCISHDLRKLAKMSVEVVDIPRRGLGLRATRDIDGGQTFLIERPLLTCTGTMAPSTVVNFDMLIDKGMTTRHKEAYMKLHNCKPKEAGAVESLNIMRTNALGADWTFDDEKQRTVYEIMSRANHSCVPNAAYQWNFASFTGALISLLPIKKGDEITISYSGRMLRPAAERKAELLQKYSFHCTCPACTMSPERQRKSDDRRVAIGKRNALHLENNSFDEHRIEVGYDDGYILETLKLCDAEGLIEERIEMMVAYARFEAMRARVTGDFGRSEQVAKRAIKEIKKSGLYNFWAQMDEILKEKKKAGTEPPRPNIIEVMKLMTLENFENSYVASSSAGNAGGFVGPDFKSLTHEQRKTMLRKEQLKLLHMLMLNSGAQLKRVH</sequence>
<reference evidence="2 3" key="1">
    <citation type="journal article" date="2016" name="Mol. Biol. Evol.">
        <title>Comparative Genomics of Early-Diverging Mushroom-Forming Fungi Provides Insights into the Origins of Lignocellulose Decay Capabilities.</title>
        <authorList>
            <person name="Nagy L.G."/>
            <person name="Riley R."/>
            <person name="Tritt A."/>
            <person name="Adam C."/>
            <person name="Daum C."/>
            <person name="Floudas D."/>
            <person name="Sun H."/>
            <person name="Yadav J.S."/>
            <person name="Pangilinan J."/>
            <person name="Larsson K.H."/>
            <person name="Matsuura K."/>
            <person name="Barry K."/>
            <person name="Labutti K."/>
            <person name="Kuo R."/>
            <person name="Ohm R.A."/>
            <person name="Bhattacharya S.S."/>
            <person name="Shirouzu T."/>
            <person name="Yoshinaga Y."/>
            <person name="Martin F.M."/>
            <person name="Grigoriev I.V."/>
            <person name="Hibbett D.S."/>
        </authorList>
    </citation>
    <scope>NUCLEOTIDE SEQUENCE [LARGE SCALE GENOMIC DNA]</scope>
    <source>
        <strain evidence="2 3">TUFC12733</strain>
    </source>
</reference>
<dbReference type="InterPro" id="IPR001214">
    <property type="entry name" value="SET_dom"/>
</dbReference>
<gene>
    <name evidence="2" type="ORF">CALVIDRAFT_554846</name>
</gene>
<accession>A0A167MLH6</accession>
<dbReference type="SUPFAM" id="SSF82199">
    <property type="entry name" value="SET domain"/>
    <property type="match status" value="1"/>
</dbReference>
<dbReference type="OrthoDB" id="5945798at2759"/>
<dbReference type="Proteomes" id="UP000076738">
    <property type="component" value="Unassembled WGS sequence"/>
</dbReference>
<dbReference type="SMART" id="SM00317">
    <property type="entry name" value="SET"/>
    <property type="match status" value="1"/>
</dbReference>
<dbReference type="PANTHER" id="PTHR47332:SF4">
    <property type="entry name" value="SET DOMAIN-CONTAINING PROTEIN 5"/>
    <property type="match status" value="1"/>
</dbReference>
<name>A0A167MLH6_CALVF</name>
<feature type="domain" description="SET" evidence="1">
    <location>
        <begin position="99"/>
        <end position="246"/>
    </location>
</feature>
<keyword evidence="3" id="KW-1185">Reference proteome</keyword>
<dbReference type="InterPro" id="IPR011990">
    <property type="entry name" value="TPR-like_helical_dom_sf"/>
</dbReference>
<dbReference type="EMBL" id="KV417282">
    <property type="protein sequence ID" value="KZO96844.1"/>
    <property type="molecule type" value="Genomic_DNA"/>
</dbReference>
<dbReference type="Gene3D" id="2.170.270.10">
    <property type="entry name" value="SET domain"/>
    <property type="match status" value="1"/>
</dbReference>
<dbReference type="PANTHER" id="PTHR47332">
    <property type="entry name" value="SET DOMAIN-CONTAINING PROTEIN 5"/>
    <property type="match status" value="1"/>
</dbReference>
<evidence type="ECO:0000313" key="3">
    <source>
        <dbReference type="Proteomes" id="UP000076738"/>
    </source>
</evidence>
<evidence type="ECO:0000313" key="2">
    <source>
        <dbReference type="EMBL" id="KZO96844.1"/>
    </source>
</evidence>
<dbReference type="InterPro" id="IPR046341">
    <property type="entry name" value="SET_dom_sf"/>
</dbReference>
<dbReference type="Pfam" id="PF00856">
    <property type="entry name" value="SET"/>
    <property type="match status" value="1"/>
</dbReference>
<dbReference type="PROSITE" id="PS50280">
    <property type="entry name" value="SET"/>
    <property type="match status" value="1"/>
</dbReference>
<dbReference type="AlphaFoldDB" id="A0A167MLH6"/>
<protein>
    <submittedName>
        <fullName evidence="2">SET domain-containing protein</fullName>
    </submittedName>
</protein>
<dbReference type="Gene3D" id="1.25.40.10">
    <property type="entry name" value="Tetratricopeptide repeat domain"/>
    <property type="match status" value="1"/>
</dbReference>
<dbReference type="InterPro" id="IPR053185">
    <property type="entry name" value="SET_domain_protein"/>
</dbReference>
<proteinExistence type="predicted"/>
<dbReference type="STRING" id="1330018.A0A167MLH6"/>